<protein>
    <submittedName>
        <fullName evidence="2">Uncharacterized protein</fullName>
    </submittedName>
</protein>
<organism evidence="2 3">
    <name type="scientific">Dreissena polymorpha</name>
    <name type="common">Zebra mussel</name>
    <name type="synonym">Mytilus polymorpha</name>
    <dbReference type="NCBI Taxonomy" id="45954"/>
    <lineage>
        <taxon>Eukaryota</taxon>
        <taxon>Metazoa</taxon>
        <taxon>Spiralia</taxon>
        <taxon>Lophotrochozoa</taxon>
        <taxon>Mollusca</taxon>
        <taxon>Bivalvia</taxon>
        <taxon>Autobranchia</taxon>
        <taxon>Heteroconchia</taxon>
        <taxon>Euheterodonta</taxon>
        <taxon>Imparidentia</taxon>
        <taxon>Neoheterodontei</taxon>
        <taxon>Myida</taxon>
        <taxon>Dreissenoidea</taxon>
        <taxon>Dreissenidae</taxon>
        <taxon>Dreissena</taxon>
    </lineage>
</organism>
<dbReference type="AlphaFoldDB" id="A0A9D4LGX9"/>
<accession>A0A9D4LGX9</accession>
<evidence type="ECO:0000313" key="2">
    <source>
        <dbReference type="EMBL" id="KAH3857614.1"/>
    </source>
</evidence>
<feature type="transmembrane region" description="Helical" evidence="1">
    <location>
        <begin position="60"/>
        <end position="83"/>
    </location>
</feature>
<gene>
    <name evidence="2" type="ORF">DPMN_100225</name>
</gene>
<name>A0A9D4LGX9_DREPO</name>
<keyword evidence="1" id="KW-0472">Membrane</keyword>
<comment type="caution">
    <text evidence="2">The sequence shown here is derived from an EMBL/GenBank/DDBJ whole genome shotgun (WGS) entry which is preliminary data.</text>
</comment>
<proteinExistence type="predicted"/>
<dbReference type="Proteomes" id="UP000828390">
    <property type="component" value="Unassembled WGS sequence"/>
</dbReference>
<evidence type="ECO:0000256" key="1">
    <source>
        <dbReference type="SAM" id="Phobius"/>
    </source>
</evidence>
<dbReference type="EMBL" id="JAIWYP010000003">
    <property type="protein sequence ID" value="KAH3857614.1"/>
    <property type="molecule type" value="Genomic_DNA"/>
</dbReference>
<evidence type="ECO:0000313" key="3">
    <source>
        <dbReference type="Proteomes" id="UP000828390"/>
    </source>
</evidence>
<reference evidence="2" key="1">
    <citation type="journal article" date="2019" name="bioRxiv">
        <title>The Genome of the Zebra Mussel, Dreissena polymorpha: A Resource for Invasive Species Research.</title>
        <authorList>
            <person name="McCartney M.A."/>
            <person name="Auch B."/>
            <person name="Kono T."/>
            <person name="Mallez S."/>
            <person name="Zhang Y."/>
            <person name="Obille A."/>
            <person name="Becker A."/>
            <person name="Abrahante J.E."/>
            <person name="Garbe J."/>
            <person name="Badalamenti J.P."/>
            <person name="Herman A."/>
            <person name="Mangelson H."/>
            <person name="Liachko I."/>
            <person name="Sullivan S."/>
            <person name="Sone E.D."/>
            <person name="Koren S."/>
            <person name="Silverstein K.A.T."/>
            <person name="Beckman K.B."/>
            <person name="Gohl D.M."/>
        </authorList>
    </citation>
    <scope>NUCLEOTIDE SEQUENCE</scope>
    <source>
        <strain evidence="2">Duluth1</strain>
        <tissue evidence="2">Whole animal</tissue>
    </source>
</reference>
<keyword evidence="1" id="KW-0812">Transmembrane</keyword>
<keyword evidence="3" id="KW-1185">Reference proteome</keyword>
<keyword evidence="1" id="KW-1133">Transmembrane helix</keyword>
<reference evidence="2" key="2">
    <citation type="submission" date="2020-11" db="EMBL/GenBank/DDBJ databases">
        <authorList>
            <person name="McCartney M.A."/>
            <person name="Auch B."/>
            <person name="Kono T."/>
            <person name="Mallez S."/>
            <person name="Becker A."/>
            <person name="Gohl D.M."/>
            <person name="Silverstein K.A.T."/>
            <person name="Koren S."/>
            <person name="Bechman K.B."/>
            <person name="Herman A."/>
            <person name="Abrahante J.E."/>
            <person name="Garbe J."/>
        </authorList>
    </citation>
    <scope>NUCLEOTIDE SEQUENCE</scope>
    <source>
        <strain evidence="2">Duluth1</strain>
        <tissue evidence="2">Whole animal</tissue>
    </source>
</reference>
<sequence length="85" mass="9719">MTGACVYGSLPRLSEKVVAKLQRWRRLSVFREGVADIFTRYLDASEFVVDRKRIASARAFVLKGYFLIFGNNFHIPVCVLVYLSS</sequence>